<evidence type="ECO:0000256" key="1">
    <source>
        <dbReference type="SAM" id="MobiDB-lite"/>
    </source>
</evidence>
<gene>
    <name evidence="2" type="ORF">DM02DRAFT_611737</name>
</gene>
<dbReference type="Proteomes" id="UP000244855">
    <property type="component" value="Unassembled WGS sequence"/>
</dbReference>
<reference evidence="2 3" key="1">
    <citation type="journal article" date="2018" name="Sci. Rep.">
        <title>Comparative genomics provides insights into the lifestyle and reveals functional heterogeneity of dark septate endophytic fungi.</title>
        <authorList>
            <person name="Knapp D.G."/>
            <person name="Nemeth J.B."/>
            <person name="Barry K."/>
            <person name="Hainaut M."/>
            <person name="Henrissat B."/>
            <person name="Johnson J."/>
            <person name="Kuo A."/>
            <person name="Lim J.H.P."/>
            <person name="Lipzen A."/>
            <person name="Nolan M."/>
            <person name="Ohm R.A."/>
            <person name="Tamas L."/>
            <person name="Grigoriev I.V."/>
            <person name="Spatafora J.W."/>
            <person name="Nagy L.G."/>
            <person name="Kovacs G.M."/>
        </authorList>
    </citation>
    <scope>NUCLEOTIDE SEQUENCE [LARGE SCALE GENOMIC DNA]</scope>
    <source>
        <strain evidence="2 3">DSE2036</strain>
    </source>
</reference>
<feature type="compositionally biased region" description="Basic and acidic residues" evidence="1">
    <location>
        <begin position="121"/>
        <end position="133"/>
    </location>
</feature>
<feature type="region of interest" description="Disordered" evidence="1">
    <location>
        <begin position="1"/>
        <end position="33"/>
    </location>
</feature>
<evidence type="ECO:0000313" key="2">
    <source>
        <dbReference type="EMBL" id="PVI04121.1"/>
    </source>
</evidence>
<proteinExistence type="predicted"/>
<dbReference type="EMBL" id="KZ805324">
    <property type="protein sequence ID" value="PVI04121.1"/>
    <property type="molecule type" value="Genomic_DNA"/>
</dbReference>
<sequence length="150" mass="17121">MSRPALRPTPQPAPQPVQLQPPAPMTRPQDDVRCTTERWQEPAALEKYLVLLKKDVDQFTQGHSTPQLNVFHKKLWDYMMNIPEYAHRLDPIIADLQAEQRRRDEAAAFAQRPLSLGSGLRSEHDPGLPSKDDSDGEDLDAILKEVYDQK</sequence>
<evidence type="ECO:0000313" key="3">
    <source>
        <dbReference type="Proteomes" id="UP000244855"/>
    </source>
</evidence>
<accession>A0A2V1E129</accession>
<feature type="compositionally biased region" description="Pro residues" evidence="1">
    <location>
        <begin position="7"/>
        <end position="25"/>
    </location>
</feature>
<keyword evidence="3" id="KW-1185">Reference proteome</keyword>
<protein>
    <submittedName>
        <fullName evidence="2">Uncharacterized protein</fullName>
    </submittedName>
</protein>
<feature type="region of interest" description="Disordered" evidence="1">
    <location>
        <begin position="102"/>
        <end position="139"/>
    </location>
</feature>
<name>A0A2V1E129_9PLEO</name>
<organism evidence="2 3">
    <name type="scientific">Periconia macrospinosa</name>
    <dbReference type="NCBI Taxonomy" id="97972"/>
    <lineage>
        <taxon>Eukaryota</taxon>
        <taxon>Fungi</taxon>
        <taxon>Dikarya</taxon>
        <taxon>Ascomycota</taxon>
        <taxon>Pezizomycotina</taxon>
        <taxon>Dothideomycetes</taxon>
        <taxon>Pleosporomycetidae</taxon>
        <taxon>Pleosporales</taxon>
        <taxon>Massarineae</taxon>
        <taxon>Periconiaceae</taxon>
        <taxon>Periconia</taxon>
    </lineage>
</organism>
<dbReference type="AlphaFoldDB" id="A0A2V1E129"/>